<accession>M2WY81</accession>
<organism evidence="2 3">
    <name type="scientific">Galdieria sulphuraria</name>
    <name type="common">Red alga</name>
    <dbReference type="NCBI Taxonomy" id="130081"/>
    <lineage>
        <taxon>Eukaryota</taxon>
        <taxon>Rhodophyta</taxon>
        <taxon>Bangiophyceae</taxon>
        <taxon>Galdieriales</taxon>
        <taxon>Galdieriaceae</taxon>
        <taxon>Galdieria</taxon>
    </lineage>
</organism>
<evidence type="ECO:0000313" key="3">
    <source>
        <dbReference type="Proteomes" id="UP000030680"/>
    </source>
</evidence>
<sequence length="470" mass="54065">MSLVSLFVSFSHSRTLKVCNCSVCFHLNKKQQRLWRPLPYKKYALVLATLQNGEPNTETSTVKQPQSDPENGHDRKKTADSLSSTVGAEGVFQVILSILFLYGSLLKRLFHIKTKDPIQERVCNFPVFRELENSVPYFATLPGECREVLYDLWQSLRELASEKSMETYEDTHPTWRKVEQSVEEISKQLGRYHHQIEYLKSMLSHIDEITANISEPVKYLREFEQEWNPSWSHRTDILSSYQKSTDSVSVVAENRLTSDDQYAPLDCNGEDTVQKVRNFANQVIDLSYFLQETFTKEKFSLQNVHNDVVSSVSTKLAYKDSFPSGEEVFTTREFLELSSFILPKAVLEEIRSAISQVPEKEGWKQIRSFLTQLTRQDLSADPSTIEAKDPKYHMQVAATNYHQLSKDELVQKVKLRDSQIAALEERISQVTKVKKKSPRKSPKTKTPVNSKKRTSTSEDSVNRSKQSLTE</sequence>
<evidence type="ECO:0000256" key="1">
    <source>
        <dbReference type="SAM" id="MobiDB-lite"/>
    </source>
</evidence>
<dbReference type="OrthoDB" id="10423238at2759"/>
<reference evidence="3" key="1">
    <citation type="journal article" date="2013" name="Science">
        <title>Gene transfer from bacteria and archaea facilitated evolution of an extremophilic eukaryote.</title>
        <authorList>
            <person name="Schonknecht G."/>
            <person name="Chen W.H."/>
            <person name="Ternes C.M."/>
            <person name="Barbier G.G."/>
            <person name="Shrestha R.P."/>
            <person name="Stanke M."/>
            <person name="Brautigam A."/>
            <person name="Baker B.J."/>
            <person name="Banfield J.F."/>
            <person name="Garavito R.M."/>
            <person name="Carr K."/>
            <person name="Wilkerson C."/>
            <person name="Rensing S.A."/>
            <person name="Gagneul D."/>
            <person name="Dickenson N.E."/>
            <person name="Oesterhelt C."/>
            <person name="Lercher M.J."/>
            <person name="Weber A.P."/>
        </authorList>
    </citation>
    <scope>NUCLEOTIDE SEQUENCE [LARGE SCALE GENOMIC DNA]</scope>
    <source>
        <strain evidence="3">074W</strain>
    </source>
</reference>
<gene>
    <name evidence="2" type="ORF">Gasu_35800</name>
</gene>
<feature type="compositionally biased region" description="Basic residues" evidence="1">
    <location>
        <begin position="432"/>
        <end position="443"/>
    </location>
</feature>
<proteinExistence type="predicted"/>
<feature type="region of interest" description="Disordered" evidence="1">
    <location>
        <begin position="429"/>
        <end position="470"/>
    </location>
</feature>
<dbReference type="Gramene" id="EME29010">
    <property type="protein sequence ID" value="EME29010"/>
    <property type="gene ID" value="Gasu_35800"/>
</dbReference>
<dbReference type="Proteomes" id="UP000030680">
    <property type="component" value="Unassembled WGS sequence"/>
</dbReference>
<keyword evidence="3" id="KW-1185">Reference proteome</keyword>
<dbReference type="EMBL" id="KB454513">
    <property type="protein sequence ID" value="EME29010.1"/>
    <property type="molecule type" value="Genomic_DNA"/>
</dbReference>
<dbReference type="AlphaFoldDB" id="M2WY81"/>
<dbReference type="KEGG" id="gsl:Gasu_35800"/>
<feature type="compositionally biased region" description="Polar residues" evidence="1">
    <location>
        <begin position="457"/>
        <end position="470"/>
    </location>
</feature>
<feature type="compositionally biased region" description="Basic and acidic residues" evidence="1">
    <location>
        <begin position="70"/>
        <end position="79"/>
    </location>
</feature>
<evidence type="ECO:0000313" key="2">
    <source>
        <dbReference type="EMBL" id="EME29010.1"/>
    </source>
</evidence>
<name>M2WY81_GALSU</name>
<feature type="compositionally biased region" description="Polar residues" evidence="1">
    <location>
        <begin position="55"/>
        <end position="69"/>
    </location>
</feature>
<dbReference type="RefSeq" id="XP_005705530.1">
    <property type="nucleotide sequence ID" value="XM_005705473.1"/>
</dbReference>
<dbReference type="GeneID" id="17087840"/>
<feature type="region of interest" description="Disordered" evidence="1">
    <location>
        <begin position="55"/>
        <end position="80"/>
    </location>
</feature>
<protein>
    <submittedName>
        <fullName evidence="2">Uncharacterized protein</fullName>
    </submittedName>
</protein>